<accession>A0AAV4W6P1</accession>
<dbReference type="Proteomes" id="UP001054945">
    <property type="component" value="Unassembled WGS sequence"/>
</dbReference>
<evidence type="ECO:0000313" key="1">
    <source>
        <dbReference type="EMBL" id="GIY78332.1"/>
    </source>
</evidence>
<proteinExistence type="predicted"/>
<gene>
    <name evidence="1" type="primary">RF55_24064</name>
    <name evidence="1" type="ORF">CEXT_132821</name>
</gene>
<keyword evidence="2" id="KW-1185">Reference proteome</keyword>
<dbReference type="EMBL" id="BPLR01015742">
    <property type="protein sequence ID" value="GIY78332.1"/>
    <property type="molecule type" value="Genomic_DNA"/>
</dbReference>
<protein>
    <submittedName>
        <fullName evidence="1">Transposable element tc3 transposase</fullName>
    </submittedName>
</protein>
<dbReference type="AlphaFoldDB" id="A0AAV4W6P1"/>
<organism evidence="1 2">
    <name type="scientific">Caerostris extrusa</name>
    <name type="common">Bark spider</name>
    <name type="synonym">Caerostris bankana</name>
    <dbReference type="NCBI Taxonomy" id="172846"/>
    <lineage>
        <taxon>Eukaryota</taxon>
        <taxon>Metazoa</taxon>
        <taxon>Ecdysozoa</taxon>
        <taxon>Arthropoda</taxon>
        <taxon>Chelicerata</taxon>
        <taxon>Arachnida</taxon>
        <taxon>Araneae</taxon>
        <taxon>Araneomorphae</taxon>
        <taxon>Entelegynae</taxon>
        <taxon>Araneoidea</taxon>
        <taxon>Araneidae</taxon>
        <taxon>Caerostris</taxon>
    </lineage>
</organism>
<comment type="caution">
    <text evidence="1">The sequence shown here is derived from an EMBL/GenBank/DDBJ whole genome shotgun (WGS) entry which is preliminary data.</text>
</comment>
<name>A0AAV4W6P1_CAEEX</name>
<evidence type="ECO:0000313" key="2">
    <source>
        <dbReference type="Proteomes" id="UP001054945"/>
    </source>
</evidence>
<sequence length="151" mass="16647">MRDSKGPITSSALKKMMKKFGATDSLALCQRSGRPSTAAAVATTVEQTAQSMSAAAAHGECSAREVSRQTGVSYGCVWKALRITLKRYPYKLQHKQELKPPDFDSRRDLNVLTDGKLVLMSPGAKNANSFSQKVFTKGEINCKFTNYFQQF</sequence>
<reference evidence="1 2" key="1">
    <citation type="submission" date="2021-06" db="EMBL/GenBank/DDBJ databases">
        <title>Caerostris extrusa draft genome.</title>
        <authorList>
            <person name="Kono N."/>
            <person name="Arakawa K."/>
        </authorList>
    </citation>
    <scope>NUCLEOTIDE SEQUENCE [LARGE SCALE GENOMIC DNA]</scope>
</reference>